<sequence>MDVHLNWERRALLREPVKTPMVTLEELQRSTTQMEESVNKNSSGALLTSGLHEETIVGEKAIRSPVCSFCMPCRGHSKQNRGRRSGQMRPILTFLAFIHKV</sequence>
<dbReference type="EMBL" id="JAHRIQ010023688">
    <property type="protein sequence ID" value="MEQ2228348.1"/>
    <property type="molecule type" value="Genomic_DNA"/>
</dbReference>
<protein>
    <submittedName>
        <fullName evidence="1">Uncharacterized protein</fullName>
    </submittedName>
</protein>
<comment type="caution">
    <text evidence="1">The sequence shown here is derived from an EMBL/GenBank/DDBJ whole genome shotgun (WGS) entry which is preliminary data.</text>
</comment>
<keyword evidence="2" id="KW-1185">Reference proteome</keyword>
<gene>
    <name evidence="1" type="ORF">ILYODFUR_007908</name>
</gene>
<evidence type="ECO:0000313" key="2">
    <source>
        <dbReference type="Proteomes" id="UP001482620"/>
    </source>
</evidence>
<proteinExistence type="predicted"/>
<reference evidence="1 2" key="1">
    <citation type="submission" date="2021-06" db="EMBL/GenBank/DDBJ databases">
        <authorList>
            <person name="Palmer J.M."/>
        </authorList>
    </citation>
    <scope>NUCLEOTIDE SEQUENCE [LARGE SCALE GENOMIC DNA]</scope>
    <source>
        <strain evidence="2">if_2019</strain>
        <tissue evidence="1">Muscle</tissue>
    </source>
</reference>
<accession>A0ABV0T665</accession>
<name>A0ABV0T665_9TELE</name>
<dbReference type="Proteomes" id="UP001482620">
    <property type="component" value="Unassembled WGS sequence"/>
</dbReference>
<evidence type="ECO:0000313" key="1">
    <source>
        <dbReference type="EMBL" id="MEQ2228348.1"/>
    </source>
</evidence>
<organism evidence="1 2">
    <name type="scientific">Ilyodon furcidens</name>
    <name type="common">goldbreast splitfin</name>
    <dbReference type="NCBI Taxonomy" id="33524"/>
    <lineage>
        <taxon>Eukaryota</taxon>
        <taxon>Metazoa</taxon>
        <taxon>Chordata</taxon>
        <taxon>Craniata</taxon>
        <taxon>Vertebrata</taxon>
        <taxon>Euteleostomi</taxon>
        <taxon>Actinopterygii</taxon>
        <taxon>Neopterygii</taxon>
        <taxon>Teleostei</taxon>
        <taxon>Neoteleostei</taxon>
        <taxon>Acanthomorphata</taxon>
        <taxon>Ovalentaria</taxon>
        <taxon>Atherinomorphae</taxon>
        <taxon>Cyprinodontiformes</taxon>
        <taxon>Goodeidae</taxon>
        <taxon>Ilyodon</taxon>
    </lineage>
</organism>